<reference evidence="1" key="1">
    <citation type="submission" date="2020-05" db="EMBL/GenBank/DDBJ databases">
        <title>Large-scale comparative analyses of tick genomes elucidate their genetic diversity and vector capacities.</title>
        <authorList>
            <person name="Jia N."/>
            <person name="Wang J."/>
            <person name="Shi W."/>
            <person name="Du L."/>
            <person name="Sun Y."/>
            <person name="Zhan W."/>
            <person name="Jiang J."/>
            <person name="Wang Q."/>
            <person name="Zhang B."/>
            <person name="Ji P."/>
            <person name="Sakyi L.B."/>
            <person name="Cui X."/>
            <person name="Yuan T."/>
            <person name="Jiang B."/>
            <person name="Yang W."/>
            <person name="Lam T.T.-Y."/>
            <person name="Chang Q."/>
            <person name="Ding S."/>
            <person name="Wang X."/>
            <person name="Zhu J."/>
            <person name="Ruan X."/>
            <person name="Zhao L."/>
            <person name="Wei J."/>
            <person name="Que T."/>
            <person name="Du C."/>
            <person name="Cheng J."/>
            <person name="Dai P."/>
            <person name="Han X."/>
            <person name="Huang E."/>
            <person name="Gao Y."/>
            <person name="Liu J."/>
            <person name="Shao H."/>
            <person name="Ye R."/>
            <person name="Li L."/>
            <person name="Wei W."/>
            <person name="Wang X."/>
            <person name="Wang C."/>
            <person name="Yang T."/>
            <person name="Huo Q."/>
            <person name="Li W."/>
            <person name="Guo W."/>
            <person name="Chen H."/>
            <person name="Zhou L."/>
            <person name="Ni X."/>
            <person name="Tian J."/>
            <person name="Zhou Y."/>
            <person name="Sheng Y."/>
            <person name="Liu T."/>
            <person name="Pan Y."/>
            <person name="Xia L."/>
            <person name="Li J."/>
            <person name="Zhao F."/>
            <person name="Cao W."/>
        </authorList>
    </citation>
    <scope>NUCLEOTIDE SEQUENCE</scope>
    <source>
        <strain evidence="1">Hyas-2018</strain>
    </source>
</reference>
<comment type="caution">
    <text evidence="1">The sequence shown here is derived from an EMBL/GenBank/DDBJ whole genome shotgun (WGS) entry which is preliminary data.</text>
</comment>
<dbReference type="Proteomes" id="UP000821845">
    <property type="component" value="Chromosome 3"/>
</dbReference>
<accession>A0ACB7SML1</accession>
<sequence length="159" mass="17813">MAQRKAEIEQQAENIVAGLVRKSRGQRVSKKSRKKLRKSSSVERSEDAAGSSAEPDTTQEADLEVQKEAIIADVMKSRVSTPSRDITLSPVLYECLRTKVSDLVPVELNYPRTDAHKVRCRVFEDLWDKGHYMTVGSKFGGDFLVYSGELFLRALAIIP</sequence>
<gene>
    <name evidence="1" type="ORF">HPB50_014991</name>
</gene>
<evidence type="ECO:0000313" key="2">
    <source>
        <dbReference type="Proteomes" id="UP000821845"/>
    </source>
</evidence>
<protein>
    <submittedName>
        <fullName evidence="1">Uncharacterized protein</fullName>
    </submittedName>
</protein>
<dbReference type="EMBL" id="CM023483">
    <property type="protein sequence ID" value="KAH6936211.1"/>
    <property type="molecule type" value="Genomic_DNA"/>
</dbReference>
<keyword evidence="2" id="KW-1185">Reference proteome</keyword>
<organism evidence="1 2">
    <name type="scientific">Hyalomma asiaticum</name>
    <name type="common">Tick</name>
    <dbReference type="NCBI Taxonomy" id="266040"/>
    <lineage>
        <taxon>Eukaryota</taxon>
        <taxon>Metazoa</taxon>
        <taxon>Ecdysozoa</taxon>
        <taxon>Arthropoda</taxon>
        <taxon>Chelicerata</taxon>
        <taxon>Arachnida</taxon>
        <taxon>Acari</taxon>
        <taxon>Parasitiformes</taxon>
        <taxon>Ixodida</taxon>
        <taxon>Ixodoidea</taxon>
        <taxon>Ixodidae</taxon>
        <taxon>Hyalomminae</taxon>
        <taxon>Hyalomma</taxon>
    </lineage>
</organism>
<evidence type="ECO:0000313" key="1">
    <source>
        <dbReference type="EMBL" id="KAH6936211.1"/>
    </source>
</evidence>
<proteinExistence type="predicted"/>
<name>A0ACB7SML1_HYAAI</name>